<dbReference type="GO" id="GO:0000712">
    <property type="term" value="P:resolution of meiotic recombination intermediates"/>
    <property type="evidence" value="ECO:0007669"/>
    <property type="project" value="TreeGrafter"/>
</dbReference>
<organism evidence="15">
    <name type="scientific">Phaffia rhodozyma</name>
    <name type="common">Yeast</name>
    <name type="synonym">Xanthophyllomyces dendrorhous</name>
    <dbReference type="NCBI Taxonomy" id="264483"/>
    <lineage>
        <taxon>Eukaryota</taxon>
        <taxon>Fungi</taxon>
        <taxon>Dikarya</taxon>
        <taxon>Basidiomycota</taxon>
        <taxon>Agaricomycotina</taxon>
        <taxon>Tremellomycetes</taxon>
        <taxon>Cystofilobasidiales</taxon>
        <taxon>Mrakiaceae</taxon>
        <taxon>Phaffia</taxon>
    </lineage>
</organism>
<evidence type="ECO:0000256" key="2">
    <source>
        <dbReference type="ARBA" id="ARBA00004123"/>
    </source>
</evidence>
<proteinExistence type="predicted"/>
<evidence type="ECO:0000256" key="5">
    <source>
        <dbReference type="ARBA" id="ARBA00022759"/>
    </source>
</evidence>
<keyword evidence="12" id="KW-0469">Meiosis</keyword>
<evidence type="ECO:0000256" key="14">
    <source>
        <dbReference type="SAM" id="MobiDB-lite"/>
    </source>
</evidence>
<protein>
    <submittedName>
        <fullName evidence="15">EME1, MMS4</fullName>
    </submittedName>
</protein>
<feature type="compositionally biased region" description="Basic and acidic residues" evidence="14">
    <location>
        <begin position="258"/>
        <end position="267"/>
    </location>
</feature>
<evidence type="ECO:0000313" key="15">
    <source>
        <dbReference type="EMBL" id="CDZ96279.1"/>
    </source>
</evidence>
<comment type="subcellular location">
    <subcellularLocation>
        <location evidence="2">Nucleus</location>
    </subcellularLocation>
</comment>
<feature type="region of interest" description="Disordered" evidence="14">
    <location>
        <begin position="159"/>
        <end position="368"/>
    </location>
</feature>
<dbReference type="GO" id="GO:0048476">
    <property type="term" value="C:Holliday junction resolvase complex"/>
    <property type="evidence" value="ECO:0007669"/>
    <property type="project" value="InterPro"/>
</dbReference>
<comment type="cofactor">
    <cofactor evidence="1">
        <name>Mg(2+)</name>
        <dbReference type="ChEBI" id="CHEBI:18420"/>
    </cofactor>
</comment>
<dbReference type="GO" id="GO:0031297">
    <property type="term" value="P:replication fork processing"/>
    <property type="evidence" value="ECO:0007669"/>
    <property type="project" value="TreeGrafter"/>
</dbReference>
<evidence type="ECO:0000256" key="10">
    <source>
        <dbReference type="ARBA" id="ARBA00023204"/>
    </source>
</evidence>
<keyword evidence="11" id="KW-0539">Nucleus</keyword>
<accession>A0A0F7SGA1</accession>
<feature type="compositionally biased region" description="Low complexity" evidence="14">
    <location>
        <begin position="218"/>
        <end position="242"/>
    </location>
</feature>
<dbReference type="AlphaFoldDB" id="A0A0F7SGA1"/>
<sequence length="824" mass="91494">MDETIVILTSDEAVAEDSSEGDVSFGLPSVDHQRIAWTSSSRPCPLPSITTTFDDSLVQVTSSSNPHALQEIPSSDSLTDLEVDPSDVIFVPRSTSSDTRNGTILARHTGLAVVAVVRNRPPIRTQPGHHSDSRPICHKRSDDEITEVVDLTSATATVDRDASRADKGQLLIETPPWPSSSTSSIRLASPAVDAQSDGGEFEPIISSTPPQADQAKVSASTSSSSLTSFSSSSSSSSLVSLTPDKLAGTSEPMSRLQHRPERSELVVRPKLAPSISLTSATQRHDSGHRELSVSISPPARKRIGLFLSENEDDEGEDSDRSAATTSRGSPIGALLNRSRRYGGKSRRINELEKGGRLEGGNNDEDEDELEMDVWEERVKTKARAQAQVREKVGKGPLSETKRRPPVRLTRGREKGLSKEREQRSEKEISDQIIGAAKPRGILKGKSEEEKAIAIEEKERAKALKQAEREAKKRELKVNKLRTDKTEAFRELLVELSAPSQNSSSSIHHLIPELEQAIIERHSSLSFFPFQRANVIRFRRRLRARYDELLKRFLPLEAEEIVPETTALIYLSTPELVSLVREDDLLDLPRELRKELGLGIKAQVMICVQGFNGWARKYRNRENREFAAMIRGRLEAPPDEMTGRRTGRAGRKTNRVGTATEVTDVTPEMIEKALVRLQIAESCFLMHSETDSQMLEGIISTVGDVAIRPYKLIEKTHLSFHPDKSFRRGSSFGDTYRKMLEQIPRVTPATSSAVVEEYPTLRTLMDAWDRLAQEGQDETEGQTLISELLIQNNKTGIPNKRKINQATSKRVYLAFRGDDELALLS</sequence>
<feature type="compositionally biased region" description="Basic and acidic residues" evidence="14">
    <location>
        <begin position="282"/>
        <end position="291"/>
    </location>
</feature>
<keyword evidence="3" id="KW-0540">Nuclease</keyword>
<dbReference type="Pfam" id="PF21292">
    <property type="entry name" value="EME1-MUS81_C"/>
    <property type="match status" value="1"/>
</dbReference>
<evidence type="ECO:0000256" key="6">
    <source>
        <dbReference type="ARBA" id="ARBA00022763"/>
    </source>
</evidence>
<feature type="compositionally biased region" description="Basic and acidic residues" evidence="14">
    <location>
        <begin position="410"/>
        <end position="429"/>
    </location>
</feature>
<dbReference type="GO" id="GO:0005634">
    <property type="term" value="C:nucleus"/>
    <property type="evidence" value="ECO:0007669"/>
    <property type="project" value="UniProtKB-SubCell"/>
</dbReference>
<keyword evidence="13" id="KW-0175">Coiled coil</keyword>
<evidence type="ECO:0000256" key="4">
    <source>
        <dbReference type="ARBA" id="ARBA00022723"/>
    </source>
</evidence>
<keyword evidence="5" id="KW-0255">Endonuclease</keyword>
<dbReference type="Gene3D" id="1.10.150.670">
    <property type="entry name" value="Crossover junction endonuclease EME1, DNA-binding domain"/>
    <property type="match status" value="1"/>
</dbReference>
<dbReference type="GO" id="GO:0031573">
    <property type="term" value="P:mitotic intra-S DNA damage checkpoint signaling"/>
    <property type="evidence" value="ECO:0007669"/>
    <property type="project" value="TreeGrafter"/>
</dbReference>
<feature type="compositionally biased region" description="Basic residues" evidence="14">
    <location>
        <begin position="337"/>
        <end position="346"/>
    </location>
</feature>
<evidence type="ECO:0000256" key="13">
    <source>
        <dbReference type="SAM" id="Coils"/>
    </source>
</evidence>
<feature type="compositionally biased region" description="Basic and acidic residues" evidence="14">
    <location>
        <begin position="347"/>
        <end position="356"/>
    </location>
</feature>
<dbReference type="PANTHER" id="PTHR21077:SF5">
    <property type="entry name" value="CROSSOVER JUNCTION ENDONUCLEASE MMS4"/>
    <property type="match status" value="1"/>
</dbReference>
<evidence type="ECO:0000256" key="9">
    <source>
        <dbReference type="ARBA" id="ARBA00023172"/>
    </source>
</evidence>
<dbReference type="GO" id="GO:0008821">
    <property type="term" value="F:crossover junction DNA endonuclease activity"/>
    <property type="evidence" value="ECO:0007669"/>
    <property type="project" value="TreeGrafter"/>
</dbReference>
<keyword evidence="9" id="KW-0233">DNA recombination</keyword>
<feature type="region of interest" description="Disordered" evidence="14">
    <location>
        <begin position="382"/>
        <end position="429"/>
    </location>
</feature>
<evidence type="ECO:0000256" key="12">
    <source>
        <dbReference type="ARBA" id="ARBA00023254"/>
    </source>
</evidence>
<dbReference type="InterPro" id="IPR033310">
    <property type="entry name" value="Mms4/EME1/EME2"/>
</dbReference>
<keyword evidence="8" id="KW-0460">Magnesium</keyword>
<feature type="compositionally biased region" description="Basic and acidic residues" evidence="14">
    <location>
        <begin position="129"/>
        <end position="141"/>
    </location>
</feature>
<dbReference type="PANTHER" id="PTHR21077">
    <property type="entry name" value="EME1 PROTEIN"/>
    <property type="match status" value="1"/>
</dbReference>
<evidence type="ECO:0000256" key="1">
    <source>
        <dbReference type="ARBA" id="ARBA00001946"/>
    </source>
</evidence>
<evidence type="ECO:0000256" key="11">
    <source>
        <dbReference type="ARBA" id="ARBA00023242"/>
    </source>
</evidence>
<evidence type="ECO:0000256" key="8">
    <source>
        <dbReference type="ARBA" id="ARBA00022842"/>
    </source>
</evidence>
<feature type="region of interest" description="Disordered" evidence="14">
    <location>
        <begin position="120"/>
        <end position="141"/>
    </location>
</feature>
<keyword evidence="4" id="KW-0479">Metal-binding</keyword>
<feature type="compositionally biased region" description="Basic residues" evidence="14">
    <location>
        <begin position="644"/>
        <end position="653"/>
    </location>
</feature>
<feature type="coiled-coil region" evidence="13">
    <location>
        <begin position="445"/>
        <end position="483"/>
    </location>
</feature>
<keyword evidence="6" id="KW-0227">DNA damage</keyword>
<dbReference type="Gene3D" id="3.40.50.10130">
    <property type="match status" value="1"/>
</dbReference>
<evidence type="ECO:0000256" key="7">
    <source>
        <dbReference type="ARBA" id="ARBA00022801"/>
    </source>
</evidence>
<dbReference type="EMBL" id="LN483116">
    <property type="protein sequence ID" value="CDZ96279.1"/>
    <property type="molecule type" value="Genomic_DNA"/>
</dbReference>
<dbReference type="GO" id="GO:0046872">
    <property type="term" value="F:metal ion binding"/>
    <property type="evidence" value="ECO:0007669"/>
    <property type="project" value="UniProtKB-KW"/>
</dbReference>
<dbReference type="GO" id="GO:0006302">
    <property type="term" value="P:double-strand break repair"/>
    <property type="evidence" value="ECO:0007669"/>
    <property type="project" value="TreeGrafter"/>
</dbReference>
<keyword evidence="7" id="KW-0378">Hydrolase</keyword>
<evidence type="ECO:0000256" key="3">
    <source>
        <dbReference type="ARBA" id="ARBA00022722"/>
    </source>
</evidence>
<name>A0A0F7SGA1_PHARH</name>
<keyword evidence="10" id="KW-0234">DNA repair</keyword>
<dbReference type="InterPro" id="IPR042530">
    <property type="entry name" value="EME1/EME2_C"/>
</dbReference>
<feature type="region of interest" description="Disordered" evidence="14">
    <location>
        <begin position="636"/>
        <end position="655"/>
    </location>
</feature>
<reference evidence="15" key="1">
    <citation type="submission" date="2014-08" db="EMBL/GenBank/DDBJ databases">
        <authorList>
            <person name="Sharma Rahul"/>
            <person name="Thines Marco"/>
        </authorList>
    </citation>
    <scope>NUCLEOTIDE SEQUENCE</scope>
</reference>